<dbReference type="PANTHER" id="PTHR43479:SF11">
    <property type="entry name" value="ACREF_ENVCD OPERON REPRESSOR-RELATED"/>
    <property type="match status" value="1"/>
</dbReference>
<dbReference type="InterPro" id="IPR009057">
    <property type="entry name" value="Homeodomain-like_sf"/>
</dbReference>
<dbReference type="SUPFAM" id="SSF46689">
    <property type="entry name" value="Homeodomain-like"/>
    <property type="match status" value="1"/>
</dbReference>
<dbReference type="InterPro" id="IPR001647">
    <property type="entry name" value="HTH_TetR"/>
</dbReference>
<evidence type="ECO:0000313" key="3">
    <source>
        <dbReference type="EMBL" id="VAV83090.1"/>
    </source>
</evidence>
<evidence type="ECO:0000256" key="1">
    <source>
        <dbReference type="ARBA" id="ARBA00023125"/>
    </source>
</evidence>
<dbReference type="AlphaFoldDB" id="A0A3B0QN97"/>
<sequence>MFLKFPVIYLQPIMKQKIILKSAELFLNYGFKSVTMDDLANKLGISKKTIYQHFENKTKLVEATTMYLFNQISHGIDCICALEKNPIEEFYDIKKLVMDHLNDEKSSPQYQLQKYYPQIFATLKKKQFDIMQDCVKENLERGIKQKLFRENLNIEFISRIYFSSIIAIKDKDLFPYKQFSMDMLMEHYLEYHIRGICTPKGLDFLNQLTNSYQS</sequence>
<proteinExistence type="predicted"/>
<accession>A0A3B0QN97</accession>
<feature type="domain" description="HTH tetR-type" evidence="2">
    <location>
        <begin position="12"/>
        <end position="72"/>
    </location>
</feature>
<dbReference type="PROSITE" id="PS50977">
    <property type="entry name" value="HTH_TETR_2"/>
    <property type="match status" value="1"/>
</dbReference>
<dbReference type="GO" id="GO:0003677">
    <property type="term" value="F:DNA binding"/>
    <property type="evidence" value="ECO:0007669"/>
    <property type="project" value="UniProtKB-KW"/>
</dbReference>
<organism evidence="3">
    <name type="scientific">hydrothermal vent metagenome</name>
    <dbReference type="NCBI Taxonomy" id="652676"/>
    <lineage>
        <taxon>unclassified sequences</taxon>
        <taxon>metagenomes</taxon>
        <taxon>ecological metagenomes</taxon>
    </lineage>
</organism>
<keyword evidence="1" id="KW-0238">DNA-binding</keyword>
<dbReference type="SUPFAM" id="SSF48498">
    <property type="entry name" value="Tetracyclin repressor-like, C-terminal domain"/>
    <property type="match status" value="1"/>
</dbReference>
<gene>
    <name evidence="3" type="ORF">MNBD_BACTEROID02-459</name>
</gene>
<dbReference type="PRINTS" id="PR00455">
    <property type="entry name" value="HTHTETR"/>
</dbReference>
<dbReference type="InterPro" id="IPR036271">
    <property type="entry name" value="Tet_transcr_reg_TetR-rel_C_sf"/>
</dbReference>
<dbReference type="InterPro" id="IPR050624">
    <property type="entry name" value="HTH-type_Tx_Regulator"/>
</dbReference>
<evidence type="ECO:0000259" key="2">
    <source>
        <dbReference type="PROSITE" id="PS50977"/>
    </source>
</evidence>
<reference evidence="3" key="1">
    <citation type="submission" date="2018-06" db="EMBL/GenBank/DDBJ databases">
        <authorList>
            <person name="Zhirakovskaya E."/>
        </authorList>
    </citation>
    <scope>NUCLEOTIDE SEQUENCE</scope>
</reference>
<protein>
    <submittedName>
        <fullName evidence="3">Transcriptional regulator, AcrR family</fullName>
    </submittedName>
</protein>
<dbReference type="PANTHER" id="PTHR43479">
    <property type="entry name" value="ACREF/ENVCD OPERON REPRESSOR-RELATED"/>
    <property type="match status" value="1"/>
</dbReference>
<dbReference type="Pfam" id="PF00440">
    <property type="entry name" value="TetR_N"/>
    <property type="match status" value="1"/>
</dbReference>
<dbReference type="EMBL" id="UOEB01000062">
    <property type="protein sequence ID" value="VAV83090.1"/>
    <property type="molecule type" value="Genomic_DNA"/>
</dbReference>
<dbReference type="Gene3D" id="1.10.357.10">
    <property type="entry name" value="Tetracycline Repressor, domain 2"/>
    <property type="match status" value="1"/>
</dbReference>
<name>A0A3B0QN97_9ZZZZ</name>